<dbReference type="AlphaFoldDB" id="A0A4Q2EGU0"/>
<gene>
    <name evidence="2" type="ORF">C1706_06840</name>
</gene>
<dbReference type="Proteomes" id="UP000290624">
    <property type="component" value="Unassembled WGS sequence"/>
</dbReference>
<accession>A0A4Q2EGU0</accession>
<proteinExistence type="predicted"/>
<reference evidence="2 3" key="1">
    <citation type="submission" date="2018-01" db="EMBL/GenBank/DDBJ databases">
        <title>Lactibacter flavus gen. nov., sp. nov., a novel bacterium of the family Propionibacteriaceae isolated from raw milk and dairy products.</title>
        <authorList>
            <person name="Wenning M."/>
            <person name="Breitenwieser F."/>
            <person name="Huptas C."/>
            <person name="von Neubeck M."/>
            <person name="Busse H.-J."/>
            <person name="Scherer S."/>
        </authorList>
    </citation>
    <scope>NUCLEOTIDE SEQUENCE [LARGE SCALE GENOMIC DNA]</scope>
    <source>
        <strain evidence="2 3">VG341</strain>
    </source>
</reference>
<dbReference type="Gene3D" id="3.40.630.30">
    <property type="match status" value="1"/>
</dbReference>
<dbReference type="OrthoDB" id="9798604at2"/>
<dbReference type="GO" id="GO:0016747">
    <property type="term" value="F:acyltransferase activity, transferring groups other than amino-acyl groups"/>
    <property type="evidence" value="ECO:0007669"/>
    <property type="project" value="InterPro"/>
</dbReference>
<name>A0A4Q2EGU0_9ACTN</name>
<evidence type="ECO:0000313" key="2">
    <source>
        <dbReference type="EMBL" id="RXW32273.1"/>
    </source>
</evidence>
<dbReference type="InterPro" id="IPR016181">
    <property type="entry name" value="Acyl_CoA_acyltransferase"/>
</dbReference>
<feature type="domain" description="N-acetyltransferase" evidence="1">
    <location>
        <begin position="96"/>
        <end position="228"/>
    </location>
</feature>
<sequence length="228" mass="24062">MLEETRRRIEGHWARRFGAPVPGLAPVVIGSTGLLRDAAVVLLLGDHAYVDTPVAHLDDIVAVARDASPAEVLDPQRWAPVADGPVAGPVDHWWADRGTELAGDVDALEDSRRRSLAATVSEDVWREAGFDRPLQASFGVVEDDTVLAASVVTALWGWPLDVGVLVRPDARGRGLGRRVAQAALAAAVGLSGFAAFRVDRGNPAAQRIAAGLGLTRYGTHVSVPLPVG</sequence>
<protein>
    <recommendedName>
        <fullName evidence="1">N-acetyltransferase domain-containing protein</fullName>
    </recommendedName>
</protein>
<dbReference type="EMBL" id="PPCV01000004">
    <property type="protein sequence ID" value="RXW32273.1"/>
    <property type="molecule type" value="Genomic_DNA"/>
</dbReference>
<keyword evidence="3" id="KW-1185">Reference proteome</keyword>
<dbReference type="InterPro" id="IPR000182">
    <property type="entry name" value="GNAT_dom"/>
</dbReference>
<dbReference type="PROSITE" id="PS51186">
    <property type="entry name" value="GNAT"/>
    <property type="match status" value="1"/>
</dbReference>
<comment type="caution">
    <text evidence="2">The sequence shown here is derived from an EMBL/GenBank/DDBJ whole genome shotgun (WGS) entry which is preliminary data.</text>
</comment>
<dbReference type="SUPFAM" id="SSF55729">
    <property type="entry name" value="Acyl-CoA N-acyltransferases (Nat)"/>
    <property type="match status" value="1"/>
</dbReference>
<organism evidence="2 3">
    <name type="scientific">Propioniciclava flava</name>
    <dbReference type="NCBI Taxonomy" id="2072026"/>
    <lineage>
        <taxon>Bacteria</taxon>
        <taxon>Bacillati</taxon>
        <taxon>Actinomycetota</taxon>
        <taxon>Actinomycetes</taxon>
        <taxon>Propionibacteriales</taxon>
        <taxon>Propionibacteriaceae</taxon>
        <taxon>Propioniciclava</taxon>
    </lineage>
</organism>
<dbReference type="Pfam" id="PF00583">
    <property type="entry name" value="Acetyltransf_1"/>
    <property type="match status" value="1"/>
</dbReference>
<dbReference type="RefSeq" id="WP_129458484.1">
    <property type="nucleotide sequence ID" value="NZ_PPCV01000004.1"/>
</dbReference>
<evidence type="ECO:0000259" key="1">
    <source>
        <dbReference type="PROSITE" id="PS51186"/>
    </source>
</evidence>
<evidence type="ECO:0000313" key="3">
    <source>
        <dbReference type="Proteomes" id="UP000290624"/>
    </source>
</evidence>